<dbReference type="AlphaFoldDB" id="A0AAN7TQR3"/>
<evidence type="ECO:0000313" key="1">
    <source>
        <dbReference type="EMBL" id="KAK5112110.1"/>
    </source>
</evidence>
<organism evidence="1 2">
    <name type="scientific">Meristemomyces frigidus</name>
    <dbReference type="NCBI Taxonomy" id="1508187"/>
    <lineage>
        <taxon>Eukaryota</taxon>
        <taxon>Fungi</taxon>
        <taxon>Dikarya</taxon>
        <taxon>Ascomycota</taxon>
        <taxon>Pezizomycotina</taxon>
        <taxon>Dothideomycetes</taxon>
        <taxon>Dothideomycetidae</taxon>
        <taxon>Mycosphaerellales</taxon>
        <taxon>Teratosphaeriaceae</taxon>
        <taxon>Meristemomyces</taxon>
    </lineage>
</organism>
<dbReference type="PANTHER" id="PTHR37466">
    <property type="entry name" value="SLR1628 PROTEIN"/>
    <property type="match status" value="1"/>
</dbReference>
<reference evidence="1" key="1">
    <citation type="submission" date="2023-08" db="EMBL/GenBank/DDBJ databases">
        <title>Black Yeasts Isolated from many extreme environments.</title>
        <authorList>
            <person name="Coleine C."/>
            <person name="Stajich J.E."/>
            <person name="Selbmann L."/>
        </authorList>
    </citation>
    <scope>NUCLEOTIDE SEQUENCE</scope>
    <source>
        <strain evidence="1">CCFEE 5401</strain>
    </source>
</reference>
<dbReference type="Proteomes" id="UP001310890">
    <property type="component" value="Unassembled WGS sequence"/>
</dbReference>
<comment type="caution">
    <text evidence="1">The sequence shown here is derived from an EMBL/GenBank/DDBJ whole genome shotgun (WGS) entry which is preliminary data.</text>
</comment>
<accession>A0AAN7TQR3</accession>
<gene>
    <name evidence="1" type="ORF">LTR62_004452</name>
</gene>
<sequence>MADKSTNVNGDKLAFFKSGAGFYKDGYCRTGPEDSRHLSIAAIMSHAFHQSEFGDNHYQGIKAGDRTCLSAHDFKACIQEMGPDFGPKVFLSATDKKALEIVSLKDLKKYTHPKEREAATGFPD</sequence>
<dbReference type="EMBL" id="JAVRRL010000033">
    <property type="protein sequence ID" value="KAK5112110.1"/>
    <property type="molecule type" value="Genomic_DNA"/>
</dbReference>
<dbReference type="Pfam" id="PF09996">
    <property type="entry name" value="DUF2237"/>
    <property type="match status" value="1"/>
</dbReference>
<dbReference type="InterPro" id="IPR018714">
    <property type="entry name" value="DUF2237"/>
</dbReference>
<protein>
    <submittedName>
        <fullName evidence="1">Uncharacterized protein</fullName>
    </submittedName>
</protein>
<dbReference type="Gene3D" id="3.30.56.110">
    <property type="entry name" value="Protein of unknown function DUF2237"/>
    <property type="match status" value="1"/>
</dbReference>
<dbReference type="PANTHER" id="PTHR37466:SF1">
    <property type="entry name" value="SLR1628 PROTEIN"/>
    <property type="match status" value="1"/>
</dbReference>
<proteinExistence type="predicted"/>
<name>A0AAN7TQR3_9PEZI</name>
<evidence type="ECO:0000313" key="2">
    <source>
        <dbReference type="Proteomes" id="UP001310890"/>
    </source>
</evidence>